<dbReference type="SUPFAM" id="SSF52540">
    <property type="entry name" value="P-loop containing nucleoside triphosphate hydrolases"/>
    <property type="match status" value="1"/>
</dbReference>
<organism evidence="7 8">
    <name type="scientific">Actinomadura vinacea</name>
    <dbReference type="NCBI Taxonomy" id="115336"/>
    <lineage>
        <taxon>Bacteria</taxon>
        <taxon>Bacillati</taxon>
        <taxon>Actinomycetota</taxon>
        <taxon>Actinomycetes</taxon>
        <taxon>Streptosporangiales</taxon>
        <taxon>Thermomonosporaceae</taxon>
        <taxon>Actinomadura</taxon>
    </lineage>
</organism>
<evidence type="ECO:0000313" key="8">
    <source>
        <dbReference type="Proteomes" id="UP001501231"/>
    </source>
</evidence>
<dbReference type="InterPro" id="IPR046342">
    <property type="entry name" value="CBS_dom_sf"/>
</dbReference>
<keyword evidence="5 7" id="KW-0067">ATP-binding</keyword>
<evidence type="ECO:0000259" key="6">
    <source>
        <dbReference type="PROSITE" id="PS50893"/>
    </source>
</evidence>
<sequence length="400" mass="43859">MRDTSDTSDTSDTPAGGIELINVTKRFPGQRTPAVDDITLTVPAGEIVVLLGPSGSGKTTTMRLINRLIEPTSGKIIVAGRDAMGLDPTELRRHIGYVIQNAGLFPHMTVGTNVGLVPQMLGWDKKRIAERVDELLHLVALDPATYRDRYPRELSGGQQQRVGVARALAADPPAMLMDEPFGALDPITRERLQDELLQLQEELGKTIVFVTHDVDEALKLGDRIAILREGSHIAQYGTPQEILLNPAGEYVEQFLGGGQAMKLLKFGRVADVPLYQVPEAAPDEDADTVRARIEAWEDGAFGIVLDEHRRPLRWITLEDLEGVSGPIGERGEPTATPIRGRITLQQALEALIQIEQEWVPVVGARGVYRGTVTLATLQNAIKEMKDRTRSRRLEDKAAGT</sequence>
<evidence type="ECO:0000256" key="3">
    <source>
        <dbReference type="ARBA" id="ARBA00022737"/>
    </source>
</evidence>
<dbReference type="InterPro" id="IPR003439">
    <property type="entry name" value="ABC_transporter-like_ATP-bd"/>
</dbReference>
<proteinExistence type="inferred from homology"/>
<dbReference type="PROSITE" id="PS00211">
    <property type="entry name" value="ABC_TRANSPORTER_1"/>
    <property type="match status" value="1"/>
</dbReference>
<dbReference type="PANTHER" id="PTHR43117">
    <property type="entry name" value="OSMOPROTECTANT IMPORT ATP-BINDING PROTEIN OSMV"/>
    <property type="match status" value="1"/>
</dbReference>
<dbReference type="InterPro" id="IPR027417">
    <property type="entry name" value="P-loop_NTPase"/>
</dbReference>
<keyword evidence="8" id="KW-1185">Reference proteome</keyword>
<comment type="caution">
    <text evidence="7">The sequence shown here is derived from an EMBL/GenBank/DDBJ whole genome shotgun (WGS) entry which is preliminary data.</text>
</comment>
<gene>
    <name evidence="7" type="ORF">GCM10010191_61820</name>
</gene>
<dbReference type="GO" id="GO:0005524">
    <property type="term" value="F:ATP binding"/>
    <property type="evidence" value="ECO:0007669"/>
    <property type="project" value="UniProtKB-KW"/>
</dbReference>
<name>A0ABP5WX39_9ACTN</name>
<evidence type="ECO:0000256" key="2">
    <source>
        <dbReference type="ARBA" id="ARBA00022448"/>
    </source>
</evidence>
<feature type="domain" description="ABC transporter" evidence="6">
    <location>
        <begin position="18"/>
        <end position="255"/>
    </location>
</feature>
<dbReference type="RefSeq" id="WP_344593688.1">
    <property type="nucleotide sequence ID" value="NZ_BAAARW010000023.1"/>
</dbReference>
<dbReference type="InterPro" id="IPR017871">
    <property type="entry name" value="ABC_transporter-like_CS"/>
</dbReference>
<dbReference type="SUPFAM" id="SSF54631">
    <property type="entry name" value="CBS-domain pair"/>
    <property type="match status" value="1"/>
</dbReference>
<evidence type="ECO:0000256" key="4">
    <source>
        <dbReference type="ARBA" id="ARBA00022741"/>
    </source>
</evidence>
<comment type="similarity">
    <text evidence="1">Belongs to the ABC transporter superfamily.</text>
</comment>
<reference evidence="8" key="1">
    <citation type="journal article" date="2019" name="Int. J. Syst. Evol. Microbiol.">
        <title>The Global Catalogue of Microorganisms (GCM) 10K type strain sequencing project: providing services to taxonomists for standard genome sequencing and annotation.</title>
        <authorList>
            <consortium name="The Broad Institute Genomics Platform"/>
            <consortium name="The Broad Institute Genome Sequencing Center for Infectious Disease"/>
            <person name="Wu L."/>
            <person name="Ma J."/>
        </authorList>
    </citation>
    <scope>NUCLEOTIDE SEQUENCE [LARGE SCALE GENOMIC DNA]</scope>
    <source>
        <strain evidence="8">JCM 3325</strain>
    </source>
</reference>
<dbReference type="InterPro" id="IPR005892">
    <property type="entry name" value="Gly-betaine_transp_ATP-bd"/>
</dbReference>
<dbReference type="SMART" id="SM00382">
    <property type="entry name" value="AAA"/>
    <property type="match status" value="1"/>
</dbReference>
<dbReference type="PANTHER" id="PTHR43117:SF4">
    <property type="entry name" value="OSMOPROTECTANT IMPORT ATP-BINDING PROTEIN OSMV"/>
    <property type="match status" value="1"/>
</dbReference>
<dbReference type="Proteomes" id="UP001501231">
    <property type="component" value="Unassembled WGS sequence"/>
</dbReference>
<dbReference type="PROSITE" id="PS50893">
    <property type="entry name" value="ABC_TRANSPORTER_2"/>
    <property type="match status" value="1"/>
</dbReference>
<keyword evidence="2" id="KW-0813">Transport</keyword>
<keyword evidence="3" id="KW-0677">Repeat</keyword>
<dbReference type="InterPro" id="IPR003593">
    <property type="entry name" value="AAA+_ATPase"/>
</dbReference>
<accession>A0ABP5WX39</accession>
<keyword evidence="4" id="KW-0547">Nucleotide-binding</keyword>
<dbReference type="CDD" id="cd03295">
    <property type="entry name" value="ABC_OpuCA_Osmoprotection"/>
    <property type="match status" value="1"/>
</dbReference>
<evidence type="ECO:0000313" key="7">
    <source>
        <dbReference type="EMBL" id="GAA2438304.1"/>
    </source>
</evidence>
<protein>
    <submittedName>
        <fullName evidence="7">Betaine/proline/choline family ABC transporter ATP-binding protein</fullName>
    </submittedName>
</protein>
<evidence type="ECO:0000256" key="5">
    <source>
        <dbReference type="ARBA" id="ARBA00022840"/>
    </source>
</evidence>
<dbReference type="NCBIfam" id="TIGR01186">
    <property type="entry name" value="proV"/>
    <property type="match status" value="1"/>
</dbReference>
<evidence type="ECO:0000256" key="1">
    <source>
        <dbReference type="ARBA" id="ARBA00005417"/>
    </source>
</evidence>
<dbReference type="EMBL" id="BAAARW010000023">
    <property type="protein sequence ID" value="GAA2438304.1"/>
    <property type="molecule type" value="Genomic_DNA"/>
</dbReference>
<dbReference type="Pfam" id="PF00005">
    <property type="entry name" value="ABC_tran"/>
    <property type="match status" value="1"/>
</dbReference>
<dbReference type="Gene3D" id="3.40.50.300">
    <property type="entry name" value="P-loop containing nucleotide triphosphate hydrolases"/>
    <property type="match status" value="1"/>
</dbReference>